<feature type="transmembrane region" description="Helical" evidence="6">
    <location>
        <begin position="223"/>
        <end position="245"/>
    </location>
</feature>
<keyword evidence="6" id="KW-1003">Cell membrane</keyword>
<feature type="transmembrane region" description="Helical" evidence="6">
    <location>
        <begin position="7"/>
        <end position="32"/>
    </location>
</feature>
<dbReference type="Proteomes" id="UP001596528">
    <property type="component" value="Unassembled WGS sequence"/>
</dbReference>
<evidence type="ECO:0000256" key="1">
    <source>
        <dbReference type="ARBA" id="ARBA00004141"/>
    </source>
</evidence>
<accession>A0ABW2V8R6</accession>
<evidence type="ECO:0000256" key="3">
    <source>
        <dbReference type="ARBA" id="ARBA00022692"/>
    </source>
</evidence>
<dbReference type="InterPro" id="IPR002781">
    <property type="entry name" value="TM_pro_TauE-like"/>
</dbReference>
<dbReference type="EMBL" id="JBHTGQ010000041">
    <property type="protein sequence ID" value="MFC7751284.1"/>
    <property type="molecule type" value="Genomic_DNA"/>
</dbReference>
<feature type="transmembrane region" description="Helical" evidence="6">
    <location>
        <begin position="195"/>
        <end position="216"/>
    </location>
</feature>
<feature type="transmembrane region" description="Helical" evidence="6">
    <location>
        <begin position="157"/>
        <end position="189"/>
    </location>
</feature>
<keyword evidence="8" id="KW-1185">Reference proteome</keyword>
<dbReference type="PANTHER" id="PTHR43701:SF2">
    <property type="entry name" value="MEMBRANE TRANSPORTER PROTEIN YJNA-RELATED"/>
    <property type="match status" value="1"/>
</dbReference>
<reference evidence="8" key="1">
    <citation type="journal article" date="2019" name="Int. J. Syst. Evol. Microbiol.">
        <title>The Global Catalogue of Microorganisms (GCM) 10K type strain sequencing project: providing services to taxonomists for standard genome sequencing and annotation.</title>
        <authorList>
            <consortium name="The Broad Institute Genomics Platform"/>
            <consortium name="The Broad Institute Genome Sequencing Center for Infectious Disease"/>
            <person name="Wu L."/>
            <person name="Ma J."/>
        </authorList>
    </citation>
    <scope>NUCLEOTIDE SEQUENCE [LARGE SCALE GENOMIC DNA]</scope>
    <source>
        <strain evidence="8">JCM 18657</strain>
    </source>
</reference>
<proteinExistence type="inferred from homology"/>
<keyword evidence="5 6" id="KW-0472">Membrane</keyword>
<feature type="transmembrane region" description="Helical" evidence="6">
    <location>
        <begin position="251"/>
        <end position="269"/>
    </location>
</feature>
<sequence length="274" mass="28457">MDLWGILAWFALGAAAATFGSVVGLGGGVILVPGLIAFGELLTGEEIGTGTAVGTSLVVLIVTALSSTWAFARRKRVDFRSGLLYAAASVPASAAGAAMTETLRPAQFELAFGVFMLALSGLLFARSHMRPLTRAWPVKRMFADADGRVHEYGHHPVWAVGIGLGVGFVSGLFGIGGGSLFVPAMVLLFRYPPHVATATSMFVILLSACSGSLTHITQSNVDWAAAAALAPGAWLGGIWGAWITSRMSGQALLNVLRVTFVLLALRMIASGLTG</sequence>
<keyword evidence="3 6" id="KW-0812">Transmembrane</keyword>
<evidence type="ECO:0000313" key="7">
    <source>
        <dbReference type="EMBL" id="MFC7751284.1"/>
    </source>
</evidence>
<comment type="subcellular location">
    <subcellularLocation>
        <location evidence="6">Cell membrane</location>
        <topology evidence="6">Multi-pass membrane protein</topology>
    </subcellularLocation>
    <subcellularLocation>
        <location evidence="1">Membrane</location>
        <topology evidence="1">Multi-pass membrane protein</topology>
    </subcellularLocation>
</comment>
<dbReference type="InterPro" id="IPR051598">
    <property type="entry name" value="TSUP/Inactive_protease-like"/>
</dbReference>
<feature type="transmembrane region" description="Helical" evidence="6">
    <location>
        <begin position="106"/>
        <end position="125"/>
    </location>
</feature>
<evidence type="ECO:0000256" key="6">
    <source>
        <dbReference type="RuleBase" id="RU363041"/>
    </source>
</evidence>
<dbReference type="RefSeq" id="WP_138788597.1">
    <property type="nucleotide sequence ID" value="NZ_JBHTGQ010000041.1"/>
</dbReference>
<evidence type="ECO:0000256" key="2">
    <source>
        <dbReference type="ARBA" id="ARBA00009142"/>
    </source>
</evidence>
<comment type="similarity">
    <text evidence="2 6">Belongs to the 4-toluene sulfonate uptake permease (TSUP) (TC 2.A.102) family.</text>
</comment>
<dbReference type="Pfam" id="PF01925">
    <property type="entry name" value="TauE"/>
    <property type="match status" value="1"/>
</dbReference>
<keyword evidence="4 6" id="KW-1133">Transmembrane helix</keyword>
<name>A0ABW2V8R6_9BACL</name>
<gene>
    <name evidence="7" type="ORF">ACFQWB_15290</name>
</gene>
<dbReference type="PANTHER" id="PTHR43701">
    <property type="entry name" value="MEMBRANE TRANSPORTER PROTEIN MJ0441-RELATED"/>
    <property type="match status" value="1"/>
</dbReference>
<organism evidence="7 8">
    <name type="scientific">Paenibacillus thermoaerophilus</name>
    <dbReference type="NCBI Taxonomy" id="1215385"/>
    <lineage>
        <taxon>Bacteria</taxon>
        <taxon>Bacillati</taxon>
        <taxon>Bacillota</taxon>
        <taxon>Bacilli</taxon>
        <taxon>Bacillales</taxon>
        <taxon>Paenibacillaceae</taxon>
        <taxon>Paenibacillus</taxon>
    </lineage>
</organism>
<evidence type="ECO:0000256" key="5">
    <source>
        <dbReference type="ARBA" id="ARBA00023136"/>
    </source>
</evidence>
<comment type="caution">
    <text evidence="7">The sequence shown here is derived from an EMBL/GenBank/DDBJ whole genome shotgun (WGS) entry which is preliminary data.</text>
</comment>
<protein>
    <recommendedName>
        <fullName evidence="6">Probable membrane transporter protein</fullName>
    </recommendedName>
</protein>
<evidence type="ECO:0000313" key="8">
    <source>
        <dbReference type="Proteomes" id="UP001596528"/>
    </source>
</evidence>
<evidence type="ECO:0000256" key="4">
    <source>
        <dbReference type="ARBA" id="ARBA00022989"/>
    </source>
</evidence>
<feature type="transmembrane region" description="Helical" evidence="6">
    <location>
        <begin position="83"/>
        <end position="100"/>
    </location>
</feature>
<feature type="transmembrane region" description="Helical" evidence="6">
    <location>
        <begin position="52"/>
        <end position="71"/>
    </location>
</feature>